<dbReference type="STRING" id="1555112.LIP_2352"/>
<evidence type="ECO:0000313" key="1">
    <source>
        <dbReference type="EMBL" id="BAS28193.1"/>
    </source>
</evidence>
<sequence>MSVALKAFEAKYGTQAAAEVVQLLSEAREEELTALVGLRDSLVGLLSFRREAILGATQVQQTSFQNLLARLRQRPSILLVYKSEPAAVVVNPKVLEDVEERLSAVIAAMYWEAHEGQDVSPEDFWRAMDEIAPRGRN</sequence>
<accession>A0A0K2SM53</accession>
<name>A0A0K2SM53_LIMPI</name>
<organism evidence="1 2">
    <name type="scientific">Limnochorda pilosa</name>
    <dbReference type="NCBI Taxonomy" id="1555112"/>
    <lineage>
        <taxon>Bacteria</taxon>
        <taxon>Bacillati</taxon>
        <taxon>Bacillota</taxon>
        <taxon>Limnochordia</taxon>
        <taxon>Limnochordales</taxon>
        <taxon>Limnochordaceae</taxon>
        <taxon>Limnochorda</taxon>
    </lineage>
</organism>
<reference evidence="2" key="1">
    <citation type="submission" date="2015-07" db="EMBL/GenBank/DDBJ databases">
        <title>Complete genome sequence and phylogenetic analysis of Limnochorda pilosa.</title>
        <authorList>
            <person name="Watanabe M."/>
            <person name="Kojima H."/>
            <person name="Fukui M."/>
        </authorList>
    </citation>
    <scope>NUCLEOTIDE SEQUENCE [LARGE SCALE GENOMIC DNA]</scope>
    <source>
        <strain evidence="2">HC45</strain>
    </source>
</reference>
<gene>
    <name evidence="1" type="ORF">LIP_2352</name>
</gene>
<protein>
    <submittedName>
        <fullName evidence="1">Uncharacterized protein</fullName>
    </submittedName>
</protein>
<reference evidence="2" key="2">
    <citation type="journal article" date="2016" name="Int. J. Syst. Evol. Microbiol.">
        <title>Complete genome sequence and cell structure of Limnochorda pilosa, a Gram-negative spore-former within the phylum Firmicutes.</title>
        <authorList>
            <person name="Watanabe M."/>
            <person name="Kojima H."/>
            <person name="Fukui M."/>
        </authorList>
    </citation>
    <scope>NUCLEOTIDE SEQUENCE [LARGE SCALE GENOMIC DNA]</scope>
    <source>
        <strain evidence="2">HC45</strain>
    </source>
</reference>
<dbReference type="KEGG" id="lpil:LIP_2352"/>
<dbReference type="AlphaFoldDB" id="A0A0K2SM53"/>
<dbReference type="Proteomes" id="UP000065807">
    <property type="component" value="Chromosome"/>
</dbReference>
<evidence type="ECO:0000313" key="2">
    <source>
        <dbReference type="Proteomes" id="UP000065807"/>
    </source>
</evidence>
<dbReference type="EMBL" id="AP014924">
    <property type="protein sequence ID" value="BAS28193.1"/>
    <property type="molecule type" value="Genomic_DNA"/>
</dbReference>
<keyword evidence="2" id="KW-1185">Reference proteome</keyword>
<proteinExistence type="predicted"/>